<evidence type="ECO:0000256" key="1">
    <source>
        <dbReference type="ARBA" id="ARBA00001946"/>
    </source>
</evidence>
<dbReference type="SFLD" id="SFLDG01129">
    <property type="entry name" value="C1.5:_HAD__Beta-PGM__Phosphata"/>
    <property type="match status" value="1"/>
</dbReference>
<evidence type="ECO:0000256" key="3">
    <source>
        <dbReference type="ARBA" id="ARBA00022723"/>
    </source>
</evidence>
<accession>M0DZX3</accession>
<dbReference type="OrthoDB" id="131325at2157"/>
<dbReference type="PRINTS" id="PR00413">
    <property type="entry name" value="HADHALOGNASE"/>
</dbReference>
<evidence type="ECO:0000313" key="6">
    <source>
        <dbReference type="EMBL" id="ELZ41041.1"/>
    </source>
</evidence>
<dbReference type="InterPro" id="IPR023214">
    <property type="entry name" value="HAD_sf"/>
</dbReference>
<dbReference type="SFLD" id="SFLDS00003">
    <property type="entry name" value="Haloacid_Dehalogenase"/>
    <property type="match status" value="1"/>
</dbReference>
<dbReference type="InterPro" id="IPR006439">
    <property type="entry name" value="HAD-SF_hydro_IA"/>
</dbReference>
<dbReference type="Proteomes" id="UP000011523">
    <property type="component" value="Unassembled WGS sequence"/>
</dbReference>
<keyword evidence="4 6" id="KW-0378">Hydrolase</keyword>
<keyword evidence="3" id="KW-0479">Metal-binding</keyword>
<dbReference type="PATRIC" id="fig|1227485.3.peg.219"/>
<dbReference type="RefSeq" id="WP_006627948.1">
    <property type="nucleotide sequence ID" value="NZ_AOJD01000012.1"/>
</dbReference>
<dbReference type="SUPFAM" id="SSF56784">
    <property type="entry name" value="HAD-like"/>
    <property type="match status" value="1"/>
</dbReference>
<evidence type="ECO:0000256" key="2">
    <source>
        <dbReference type="ARBA" id="ARBA00007958"/>
    </source>
</evidence>
<proteinExistence type="inferred from homology"/>
<dbReference type="NCBIfam" id="TIGR01549">
    <property type="entry name" value="HAD-SF-IA-v1"/>
    <property type="match status" value="1"/>
</dbReference>
<dbReference type="EMBL" id="AOJD01000012">
    <property type="protein sequence ID" value="ELZ41041.1"/>
    <property type="molecule type" value="Genomic_DNA"/>
</dbReference>
<dbReference type="PANTHER" id="PTHR46470:SF2">
    <property type="entry name" value="GLYCERALDEHYDE 3-PHOSPHATE PHOSPHATASE"/>
    <property type="match status" value="1"/>
</dbReference>
<dbReference type="InterPro" id="IPR023198">
    <property type="entry name" value="PGP-like_dom2"/>
</dbReference>
<dbReference type="InterPro" id="IPR051400">
    <property type="entry name" value="HAD-like_hydrolase"/>
</dbReference>
<dbReference type="GO" id="GO:0044281">
    <property type="term" value="P:small molecule metabolic process"/>
    <property type="evidence" value="ECO:0007669"/>
    <property type="project" value="UniProtKB-ARBA"/>
</dbReference>
<reference evidence="6 7" key="1">
    <citation type="journal article" date="2014" name="PLoS Genet.">
        <title>Phylogenetically driven sequencing of extremely halophilic archaea reveals strategies for static and dynamic osmo-response.</title>
        <authorList>
            <person name="Becker E.A."/>
            <person name="Seitzer P.M."/>
            <person name="Tritt A."/>
            <person name="Larsen D."/>
            <person name="Krusor M."/>
            <person name="Yao A.I."/>
            <person name="Wu D."/>
            <person name="Madern D."/>
            <person name="Eisen J.A."/>
            <person name="Darling A.E."/>
            <person name="Facciotti M.T."/>
        </authorList>
    </citation>
    <scope>NUCLEOTIDE SEQUENCE [LARGE SCALE GENOMIC DNA]</scope>
    <source>
        <strain evidence="6 7">DSM 14210</strain>
    </source>
</reference>
<gene>
    <name evidence="6" type="ORF">C472_01202</name>
</gene>
<comment type="caution">
    <text evidence="6">The sequence shown here is derived from an EMBL/GenBank/DDBJ whole genome shotgun (WGS) entry which is preliminary data.</text>
</comment>
<name>M0DZX3_9EURY</name>
<dbReference type="AlphaFoldDB" id="M0DZX3"/>
<dbReference type="Gene3D" id="3.40.50.1000">
    <property type="entry name" value="HAD superfamily/HAD-like"/>
    <property type="match status" value="1"/>
</dbReference>
<evidence type="ECO:0000256" key="4">
    <source>
        <dbReference type="ARBA" id="ARBA00022801"/>
    </source>
</evidence>
<comment type="cofactor">
    <cofactor evidence="1">
        <name>Mg(2+)</name>
        <dbReference type="ChEBI" id="CHEBI:18420"/>
    </cofactor>
</comment>
<sequence length="218" mass="24188">MATTVYFDLDGTLLNYSTSFAELFAQTLPIEVTTEMSETYSEQVLRNIRNLAGRPYQRAFEAVRDEYDLDVDPEALAAEYVEMEATATRISHAVVSLVESIATRHHTGVLTNGDGRMQRRKIEIHGLDELVDEIIISNEVGARKPDRDIFEEAKKRLPADTFVYVGDTFEEDIVPAREAGFKTVYVGEEDQPNAPVAANTTEELAGVLLPLLSTGSAE</sequence>
<evidence type="ECO:0000313" key="7">
    <source>
        <dbReference type="Proteomes" id="UP000011523"/>
    </source>
</evidence>
<dbReference type="PANTHER" id="PTHR46470">
    <property type="entry name" value="N-ACYLNEURAMINATE-9-PHOSPHATASE"/>
    <property type="match status" value="1"/>
</dbReference>
<protein>
    <submittedName>
        <fullName evidence="6">HAD-superfamily hydrolase, subfamily IA, variant 1</fullName>
    </submittedName>
</protein>
<dbReference type="Gene3D" id="1.10.150.240">
    <property type="entry name" value="Putative phosphatase, domain 2"/>
    <property type="match status" value="1"/>
</dbReference>
<dbReference type="InterPro" id="IPR041492">
    <property type="entry name" value="HAD_2"/>
</dbReference>
<organism evidence="6 7">
    <name type="scientific">Halorubrum tebenquichense DSM 14210</name>
    <dbReference type="NCBI Taxonomy" id="1227485"/>
    <lineage>
        <taxon>Archaea</taxon>
        <taxon>Methanobacteriati</taxon>
        <taxon>Methanobacteriota</taxon>
        <taxon>Stenosarchaea group</taxon>
        <taxon>Halobacteria</taxon>
        <taxon>Halobacteriales</taxon>
        <taxon>Haloferacaceae</taxon>
        <taxon>Halorubrum</taxon>
    </lineage>
</organism>
<comment type="similarity">
    <text evidence="2">Belongs to the HAD-like hydrolase superfamily.</text>
</comment>
<dbReference type="GO" id="GO:0016791">
    <property type="term" value="F:phosphatase activity"/>
    <property type="evidence" value="ECO:0007669"/>
    <property type="project" value="TreeGrafter"/>
</dbReference>
<keyword evidence="5" id="KW-0460">Magnesium</keyword>
<dbReference type="Pfam" id="PF13419">
    <property type="entry name" value="HAD_2"/>
    <property type="match status" value="1"/>
</dbReference>
<evidence type="ECO:0000256" key="5">
    <source>
        <dbReference type="ARBA" id="ARBA00022842"/>
    </source>
</evidence>
<keyword evidence="7" id="KW-1185">Reference proteome</keyword>
<dbReference type="InterPro" id="IPR036412">
    <property type="entry name" value="HAD-like_sf"/>
</dbReference>
<dbReference type="GO" id="GO:0046872">
    <property type="term" value="F:metal ion binding"/>
    <property type="evidence" value="ECO:0007669"/>
    <property type="project" value="UniProtKB-KW"/>
</dbReference>